<proteinExistence type="predicted"/>
<dbReference type="GO" id="GO:0035269">
    <property type="term" value="P:protein O-linked glycosylation via mannose"/>
    <property type="evidence" value="ECO:0007669"/>
    <property type="project" value="InterPro"/>
</dbReference>
<dbReference type="GO" id="GO:0005794">
    <property type="term" value="C:Golgi apparatus"/>
    <property type="evidence" value="ECO:0007669"/>
    <property type="project" value="TreeGrafter"/>
</dbReference>
<dbReference type="EMBL" id="HBFQ01014087">
    <property type="protein sequence ID" value="CAD8835412.1"/>
    <property type="molecule type" value="Transcribed_RNA"/>
</dbReference>
<sequence length="452" mass="50297">MKNFVAFVLVVLCSLTGALRYVREEFSSPVEECLNEEEEGEAKSTEFVRGQLSTSDRDACSGHSYERGCLESAIPLSASYTRIKACFRCCVYFWTEKWDLSENMGYWKRMGFLHSGNNVHRIFEHNQTEVLLTANSLMKFAHVALTADLYHPTLPDVGDNSVVDVGGHLEIDPRHGQRPCVKKHAGRCDVKDGGVIFCHTFDNAPKLFKNASSWASLGKNISVLFVGDQAINPGEDVAGQVAEKGLRMFQHNARTQNMDFPIVGNTLHPVDGLMFPVGMSPATSPEASGDFLTRYRRGPAEKTRLLFCGGINIATKSEPIRNYRGKVVSSVNHRFNCKIEDNLEPENYFGNISTSKFALSPRGGGLNCYRTWEILAVGTIPVIEYHPANDNLYSGLPVVQVTDWNDVTPDFLGREWSRIMSAQRAGQFSPSHAKAFLPYWLSIIYGNATGMT</sequence>
<keyword evidence="1" id="KW-0732">Signal</keyword>
<evidence type="ECO:0008006" key="3">
    <source>
        <dbReference type="Google" id="ProtNLM"/>
    </source>
</evidence>
<dbReference type="AlphaFoldDB" id="A0A7S0ZX53"/>
<evidence type="ECO:0000313" key="2">
    <source>
        <dbReference type="EMBL" id="CAD8835412.1"/>
    </source>
</evidence>
<protein>
    <recommendedName>
        <fullName evidence="3">Exostosin GT47 domain-containing protein</fullName>
    </recommendedName>
</protein>
<gene>
    <name evidence="2" type="ORF">NSCI0253_LOCUS9760</name>
</gene>
<dbReference type="PANTHER" id="PTHR15576:SF1">
    <property type="entry name" value="RIBITOL-5-PHOSPHATE XYLOSYLTRANSFERASE 1"/>
    <property type="match status" value="1"/>
</dbReference>
<organism evidence="2">
    <name type="scientific">Noctiluca scintillans</name>
    <name type="common">Sea sparkle</name>
    <name type="synonym">Red tide dinoflagellate</name>
    <dbReference type="NCBI Taxonomy" id="2966"/>
    <lineage>
        <taxon>Eukaryota</taxon>
        <taxon>Sar</taxon>
        <taxon>Alveolata</taxon>
        <taxon>Dinophyceae</taxon>
        <taxon>Noctilucales</taxon>
        <taxon>Noctilucaceae</taxon>
        <taxon>Noctiluca</taxon>
    </lineage>
</organism>
<reference evidence="2" key="1">
    <citation type="submission" date="2021-01" db="EMBL/GenBank/DDBJ databases">
        <authorList>
            <person name="Corre E."/>
            <person name="Pelletier E."/>
            <person name="Niang G."/>
            <person name="Scheremetjew M."/>
            <person name="Finn R."/>
            <person name="Kale V."/>
            <person name="Holt S."/>
            <person name="Cochrane G."/>
            <person name="Meng A."/>
            <person name="Brown T."/>
            <person name="Cohen L."/>
        </authorList>
    </citation>
    <scope>NUCLEOTIDE SEQUENCE</scope>
</reference>
<dbReference type="InterPro" id="IPR055286">
    <property type="entry name" value="RXYLT1-like"/>
</dbReference>
<feature type="signal peptide" evidence="1">
    <location>
        <begin position="1"/>
        <end position="18"/>
    </location>
</feature>
<evidence type="ECO:0000256" key="1">
    <source>
        <dbReference type="SAM" id="SignalP"/>
    </source>
</evidence>
<feature type="chain" id="PRO_5030750135" description="Exostosin GT47 domain-containing protein" evidence="1">
    <location>
        <begin position="19"/>
        <end position="452"/>
    </location>
</feature>
<dbReference type="PANTHER" id="PTHR15576">
    <property type="entry name" value="RIBITOL-5-PHOSPHATE XYLOSYLTRANSFERASE 1"/>
    <property type="match status" value="1"/>
</dbReference>
<accession>A0A7S0ZX53</accession>
<name>A0A7S0ZX53_NOCSC</name>
<dbReference type="GO" id="GO:0120053">
    <property type="term" value="F:ribitol beta-1,4-xylosyltransferase activity"/>
    <property type="evidence" value="ECO:0007669"/>
    <property type="project" value="InterPro"/>
</dbReference>